<dbReference type="NCBIfam" id="TIGR02210">
    <property type="entry name" value="rodA_shape"/>
    <property type="match status" value="1"/>
</dbReference>
<feature type="transmembrane region" description="Helical" evidence="11">
    <location>
        <begin position="71"/>
        <end position="90"/>
    </location>
</feature>
<dbReference type="Proteomes" id="UP000275137">
    <property type="component" value="Unassembled WGS sequence"/>
</dbReference>
<dbReference type="Pfam" id="PF01098">
    <property type="entry name" value="FTSW_RODA_SPOVE"/>
    <property type="match status" value="1"/>
</dbReference>
<feature type="transmembrane region" description="Helical" evidence="11">
    <location>
        <begin position="274"/>
        <end position="294"/>
    </location>
</feature>
<feature type="transmembrane region" description="Helical" evidence="11">
    <location>
        <begin position="47"/>
        <end position="65"/>
    </location>
</feature>
<evidence type="ECO:0000256" key="11">
    <source>
        <dbReference type="HAMAP-Rule" id="MF_02079"/>
    </source>
</evidence>
<keyword evidence="13" id="KW-1185">Reference proteome</keyword>
<keyword evidence="4 11" id="KW-0808">Transferase</keyword>
<dbReference type="AlphaFoldDB" id="A0A3N0UUB7"/>
<dbReference type="GO" id="GO:0005886">
    <property type="term" value="C:plasma membrane"/>
    <property type="evidence" value="ECO:0007669"/>
    <property type="project" value="UniProtKB-SubCell"/>
</dbReference>
<evidence type="ECO:0000256" key="10">
    <source>
        <dbReference type="ARBA" id="ARBA00023316"/>
    </source>
</evidence>
<dbReference type="GO" id="GO:0015648">
    <property type="term" value="F:lipid-linked peptidoglycan transporter activity"/>
    <property type="evidence" value="ECO:0007669"/>
    <property type="project" value="TreeGrafter"/>
</dbReference>
<feature type="transmembrane region" description="Helical" evidence="11">
    <location>
        <begin position="301"/>
        <end position="328"/>
    </location>
</feature>
<keyword evidence="9 11" id="KW-0472">Membrane</keyword>
<evidence type="ECO:0000313" key="12">
    <source>
        <dbReference type="EMBL" id="ROH84065.1"/>
    </source>
</evidence>
<evidence type="ECO:0000256" key="1">
    <source>
        <dbReference type="ARBA" id="ARBA00004141"/>
    </source>
</evidence>
<evidence type="ECO:0000256" key="9">
    <source>
        <dbReference type="ARBA" id="ARBA00023136"/>
    </source>
</evidence>
<reference evidence="12 13" key="1">
    <citation type="submission" date="2018-10" db="EMBL/GenBank/DDBJ databases">
        <authorList>
            <person name="Chen W.-M."/>
        </authorList>
    </citation>
    <scope>NUCLEOTIDE SEQUENCE [LARGE SCALE GENOMIC DNA]</scope>
    <source>
        <strain evidence="12 13">H-5</strain>
    </source>
</reference>
<evidence type="ECO:0000313" key="13">
    <source>
        <dbReference type="Proteomes" id="UP000275137"/>
    </source>
</evidence>
<dbReference type="GO" id="GO:0008360">
    <property type="term" value="P:regulation of cell shape"/>
    <property type="evidence" value="ECO:0007669"/>
    <property type="project" value="UniProtKB-KW"/>
</dbReference>
<keyword evidence="3 11" id="KW-0328">Glycosyltransferase</keyword>
<comment type="catalytic activity">
    <reaction evidence="11">
        <text>[GlcNAc-(1-&gt;4)-Mur2Ac(oyl-L-Ala-gamma-D-Glu-L-Lys-D-Ala-D-Ala)](n)-di-trans,octa-cis-undecaprenyl diphosphate + beta-D-GlcNAc-(1-&gt;4)-Mur2Ac(oyl-L-Ala-gamma-D-Glu-L-Lys-D-Ala-D-Ala)-di-trans,octa-cis-undecaprenyl diphosphate = [GlcNAc-(1-&gt;4)-Mur2Ac(oyl-L-Ala-gamma-D-Glu-L-Lys-D-Ala-D-Ala)](n+1)-di-trans,octa-cis-undecaprenyl diphosphate + di-trans,octa-cis-undecaprenyl diphosphate + H(+)</text>
        <dbReference type="Rhea" id="RHEA:23708"/>
        <dbReference type="Rhea" id="RHEA-COMP:9602"/>
        <dbReference type="Rhea" id="RHEA-COMP:9603"/>
        <dbReference type="ChEBI" id="CHEBI:15378"/>
        <dbReference type="ChEBI" id="CHEBI:58405"/>
        <dbReference type="ChEBI" id="CHEBI:60033"/>
        <dbReference type="ChEBI" id="CHEBI:78435"/>
        <dbReference type="EC" id="2.4.99.28"/>
    </reaction>
</comment>
<proteinExistence type="inferred from homology"/>
<dbReference type="PANTHER" id="PTHR30474:SF1">
    <property type="entry name" value="PEPTIDOGLYCAN GLYCOSYLTRANSFERASE MRDB"/>
    <property type="match status" value="1"/>
</dbReference>
<keyword evidence="8 11" id="KW-1133">Transmembrane helix</keyword>
<dbReference type="InterPro" id="IPR018365">
    <property type="entry name" value="Cell_cycle_FtsW-rel_CS"/>
</dbReference>
<comment type="caution">
    <text evidence="12">The sequence shown here is derived from an EMBL/GenBank/DDBJ whole genome shotgun (WGS) entry which is preliminary data.</text>
</comment>
<dbReference type="InterPro" id="IPR001182">
    <property type="entry name" value="FtsW/RodA"/>
</dbReference>
<protein>
    <recommendedName>
        <fullName evidence="11">Peptidoglycan glycosyltransferase MrdB</fullName>
        <shortName evidence="11">PGT</shortName>
        <ecNumber evidence="11">2.4.99.28</ecNumber>
    </recommendedName>
    <alternativeName>
        <fullName evidence="11">Cell elongation protein RodA</fullName>
    </alternativeName>
    <alternativeName>
        <fullName evidence="11">Cell wall polymerase</fullName>
    </alternativeName>
    <alternativeName>
        <fullName evidence="11">Peptidoglycan polymerase</fullName>
        <shortName evidence="11">PG polymerase</shortName>
    </alternativeName>
</protein>
<evidence type="ECO:0000256" key="2">
    <source>
        <dbReference type="ARBA" id="ARBA00022475"/>
    </source>
</evidence>
<feature type="transmembrane region" description="Helical" evidence="11">
    <location>
        <begin position="134"/>
        <end position="152"/>
    </location>
</feature>
<evidence type="ECO:0000256" key="8">
    <source>
        <dbReference type="ARBA" id="ARBA00022989"/>
    </source>
</evidence>
<dbReference type="GO" id="GO:0008955">
    <property type="term" value="F:peptidoglycan glycosyltransferase activity"/>
    <property type="evidence" value="ECO:0007669"/>
    <property type="project" value="UniProtKB-UniRule"/>
</dbReference>
<dbReference type="InterPro" id="IPR011923">
    <property type="entry name" value="RodA/MrdB"/>
</dbReference>
<evidence type="ECO:0000256" key="5">
    <source>
        <dbReference type="ARBA" id="ARBA00022692"/>
    </source>
</evidence>
<dbReference type="PROSITE" id="PS00428">
    <property type="entry name" value="FTSW_RODA_SPOVE"/>
    <property type="match status" value="1"/>
</dbReference>
<dbReference type="EMBL" id="RJVP01000008">
    <property type="protein sequence ID" value="ROH84065.1"/>
    <property type="molecule type" value="Genomic_DNA"/>
</dbReference>
<dbReference type="PANTHER" id="PTHR30474">
    <property type="entry name" value="CELL CYCLE PROTEIN"/>
    <property type="match status" value="1"/>
</dbReference>
<feature type="transmembrane region" description="Helical" evidence="11">
    <location>
        <begin position="16"/>
        <end position="35"/>
    </location>
</feature>
<accession>A0A3N0UUB7</accession>
<feature type="transmembrane region" description="Helical" evidence="11">
    <location>
        <begin position="334"/>
        <end position="355"/>
    </location>
</feature>
<keyword evidence="10 11" id="KW-0961">Cell wall biogenesis/degradation</keyword>
<evidence type="ECO:0000256" key="4">
    <source>
        <dbReference type="ARBA" id="ARBA00022679"/>
    </source>
</evidence>
<keyword evidence="7 11" id="KW-0573">Peptidoglycan synthesis</keyword>
<dbReference type="GO" id="GO:0051301">
    <property type="term" value="P:cell division"/>
    <property type="evidence" value="ECO:0007669"/>
    <property type="project" value="InterPro"/>
</dbReference>
<dbReference type="EC" id="2.4.99.28" evidence="11"/>
<organism evidence="12 13">
    <name type="scientific">Pseudomethylobacillus aquaticus</name>
    <dbReference type="NCBI Taxonomy" id="2676064"/>
    <lineage>
        <taxon>Bacteria</taxon>
        <taxon>Pseudomonadati</taxon>
        <taxon>Pseudomonadota</taxon>
        <taxon>Betaproteobacteria</taxon>
        <taxon>Nitrosomonadales</taxon>
        <taxon>Methylophilaceae</taxon>
        <taxon>Pseudomethylobacillus</taxon>
    </lineage>
</organism>
<dbReference type="GO" id="GO:0009252">
    <property type="term" value="P:peptidoglycan biosynthetic process"/>
    <property type="evidence" value="ECO:0007669"/>
    <property type="project" value="UniProtKB-UniRule"/>
</dbReference>
<evidence type="ECO:0000256" key="6">
    <source>
        <dbReference type="ARBA" id="ARBA00022960"/>
    </source>
</evidence>
<keyword evidence="6 11" id="KW-0133">Cell shape</keyword>
<dbReference type="RefSeq" id="WP_123238180.1">
    <property type="nucleotide sequence ID" value="NZ_RJVP01000008.1"/>
</dbReference>
<comment type="function">
    <text evidence="11">Peptidoglycan polymerase that is essential for cell wall elongation.</text>
</comment>
<dbReference type="GO" id="GO:0032153">
    <property type="term" value="C:cell division site"/>
    <property type="evidence" value="ECO:0007669"/>
    <property type="project" value="TreeGrafter"/>
</dbReference>
<feature type="transmembrane region" description="Helical" evidence="11">
    <location>
        <begin position="157"/>
        <end position="174"/>
    </location>
</feature>
<dbReference type="UniPathway" id="UPA00219"/>
<comment type="pathway">
    <text evidence="11">Cell wall biogenesis; peptidoglycan biosynthesis.</text>
</comment>
<gene>
    <name evidence="11 12" type="primary">rodA</name>
    <name evidence="11" type="synonym">mrdB</name>
    <name evidence="12" type="ORF">ED236_11725</name>
</gene>
<dbReference type="HAMAP" id="MF_02079">
    <property type="entry name" value="PGT_RodA"/>
    <property type="match status" value="1"/>
</dbReference>
<evidence type="ECO:0000256" key="7">
    <source>
        <dbReference type="ARBA" id="ARBA00022984"/>
    </source>
</evidence>
<keyword evidence="11" id="KW-0997">Cell inner membrane</keyword>
<name>A0A3N0UUB7_9PROT</name>
<dbReference type="GO" id="GO:0071555">
    <property type="term" value="P:cell wall organization"/>
    <property type="evidence" value="ECO:0007669"/>
    <property type="project" value="UniProtKB-KW"/>
</dbReference>
<comment type="subcellular location">
    <subcellularLocation>
        <location evidence="11">Cell inner membrane</location>
        <topology evidence="11">Multi-pass membrane protein</topology>
    </subcellularLocation>
    <subcellularLocation>
        <location evidence="1">Membrane</location>
        <topology evidence="1">Multi-pass membrane protein</topology>
    </subcellularLocation>
</comment>
<comment type="similarity">
    <text evidence="11">Belongs to the SEDS family. MrdB/RodA subfamily.</text>
</comment>
<keyword evidence="5 11" id="KW-0812">Transmembrane</keyword>
<feature type="transmembrane region" description="Helical" evidence="11">
    <location>
        <begin position="180"/>
        <end position="199"/>
    </location>
</feature>
<keyword evidence="2 11" id="KW-1003">Cell membrane</keyword>
<evidence type="ECO:0000256" key="3">
    <source>
        <dbReference type="ARBA" id="ARBA00022676"/>
    </source>
</evidence>
<sequence>MIERIYLSLSKHIDGFLMSTIILALVVGMAVLYSAGGHSVGRMQAQAINIVIALSVLWVTANVPPQHLQRLALPIYVLGLLLLVGVALFGEISNGARRWLHLGVVRIQPSEIMKIGVPMLLAWYFARHEASPRLQHHLMGALLLAVPVVLVMKQPDLGTSLLIAASGFYVLFLAGLSWRFILGVGASIAVAAPILWTMLHDYQRRRIEILFDPYQDPLGAGYHTIQATIALGSGGLAGKGWLNGTQAQLDFIPERTTDFIFAVFGEEFGMLGNILLLLLYLLIIGRGLFIAAYAQSTFGRLLAGSITMTFFTYAFVNIGMVSGILPVVGVPLPLISYGGTSLVTLMLGLGILMSIKTHKKLVSS</sequence>